<sequence>MEKITIDHPESQSSDLAAQHIEQLSQLFPEVIKEGKVDFEALQDLLGNYIDTPEERFQLNWAGKAQARREAQKRSTGTLRPCPDESVHWGTTENLYIEGDNLEVLKLLQKSYYKKVKMIYIDPPYNTGKDFVYKDNYSDNLTNYLELTGQDRSLGTNTESDGRYHSNWLNMMYPRLKLARNLLANDGVIFVSIDEIEYAKLRAICDEIFGEENHIADFVWHNKKGGGNDSKHVAVEHEYIVLYAKSKNELGELFIPYNPVYLTRYKEKDEKGSFYWDTFKRKSGKQYYPIICPDGTILEYDDLGNPISWLRSQTRFKDDLQKGEIRFLKINNKWSVQFKQRLPEGKKPRTIFLEDSIWDDVGTTSDGSEEVLNYFEKNVFNNPKPVELIKYIIGFNTKEKDIALDFFSGSGTTAEAVMRINSNDSSIKIKYILVQLPQKIELASDKNNMIAQNAIEVLKALNLPFFITELAKERIRRAGKKILEEFKIKQAKEGALFADEPEKLDIGFKVFKLDSSNINTWDSSPSNLEGALYNSVQNIKSDRTEHDLLYEILLKYGIDLVQPINEHVLVGKKVYEMGAGALIVCMADQVKPEVAEAIAQLWKEVKPTALDESSKAAINCRVVFKDNGFDDNNDKTNVLQILKQHGIDNVVTI</sequence>
<dbReference type="PROSITE" id="PS00092">
    <property type="entry name" value="N6_MTASE"/>
    <property type="match status" value="1"/>
</dbReference>
<dbReference type="EMBL" id="VSSQ01000858">
    <property type="protein sequence ID" value="MPM02295.1"/>
    <property type="molecule type" value="Genomic_DNA"/>
</dbReference>
<accession>A0A644WEL9</accession>
<evidence type="ECO:0000256" key="4">
    <source>
        <dbReference type="ARBA" id="ARBA00022691"/>
    </source>
</evidence>
<dbReference type="InterPro" id="IPR002295">
    <property type="entry name" value="N4/N6-MTase_EcoPI_Mod-like"/>
</dbReference>
<dbReference type="InterPro" id="IPR002941">
    <property type="entry name" value="DNA_methylase_N4/N6"/>
</dbReference>
<comment type="similarity">
    <text evidence="1">Belongs to the N(4)/N(6)-methyltransferase family.</text>
</comment>
<proteinExistence type="inferred from homology"/>
<keyword evidence="2" id="KW-0489">Methyltransferase</keyword>
<protein>
    <recommendedName>
        <fullName evidence="5">DNA methylase N-4/N-6 domain-containing protein</fullName>
    </recommendedName>
</protein>
<dbReference type="InterPro" id="IPR029063">
    <property type="entry name" value="SAM-dependent_MTases_sf"/>
</dbReference>
<evidence type="ECO:0000313" key="6">
    <source>
        <dbReference type="EMBL" id="MPM02295.1"/>
    </source>
</evidence>
<dbReference type="SUPFAM" id="SSF53335">
    <property type="entry name" value="S-adenosyl-L-methionine-dependent methyltransferases"/>
    <property type="match status" value="1"/>
</dbReference>
<dbReference type="PIRSF" id="PIRSF015855">
    <property type="entry name" value="TypeIII_Mtase_mKpnI"/>
    <property type="match status" value="1"/>
</dbReference>
<evidence type="ECO:0000256" key="1">
    <source>
        <dbReference type="ARBA" id="ARBA00006594"/>
    </source>
</evidence>
<feature type="domain" description="DNA methylase N-4/N-6" evidence="5">
    <location>
        <begin position="116"/>
        <end position="431"/>
    </location>
</feature>
<reference evidence="6" key="1">
    <citation type="submission" date="2019-08" db="EMBL/GenBank/DDBJ databases">
        <authorList>
            <person name="Kucharzyk K."/>
            <person name="Murdoch R.W."/>
            <person name="Higgins S."/>
            <person name="Loffler F."/>
        </authorList>
    </citation>
    <scope>NUCLEOTIDE SEQUENCE</scope>
</reference>
<comment type="caution">
    <text evidence="6">The sequence shown here is derived from an EMBL/GenBank/DDBJ whole genome shotgun (WGS) entry which is preliminary data.</text>
</comment>
<evidence type="ECO:0000259" key="5">
    <source>
        <dbReference type="Pfam" id="PF01555"/>
    </source>
</evidence>
<keyword evidence="4" id="KW-0949">S-adenosyl-L-methionine</keyword>
<dbReference type="PRINTS" id="PR00506">
    <property type="entry name" value="D21N6MTFRASE"/>
</dbReference>
<name>A0A644WEL9_9ZZZZ</name>
<organism evidence="6">
    <name type="scientific">bioreactor metagenome</name>
    <dbReference type="NCBI Taxonomy" id="1076179"/>
    <lineage>
        <taxon>unclassified sequences</taxon>
        <taxon>metagenomes</taxon>
        <taxon>ecological metagenomes</taxon>
    </lineage>
</organism>
<gene>
    <name evidence="6" type="ORF">SDC9_48540</name>
</gene>
<dbReference type="Pfam" id="PF01555">
    <property type="entry name" value="N6_N4_Mtase"/>
    <property type="match status" value="1"/>
</dbReference>
<dbReference type="AlphaFoldDB" id="A0A644WEL9"/>
<keyword evidence="3" id="KW-0808">Transferase</keyword>
<dbReference type="InterPro" id="IPR002052">
    <property type="entry name" value="DNA_methylase_N6_adenine_CS"/>
</dbReference>
<evidence type="ECO:0000256" key="3">
    <source>
        <dbReference type="ARBA" id="ARBA00022679"/>
    </source>
</evidence>
<dbReference type="GO" id="GO:0032259">
    <property type="term" value="P:methylation"/>
    <property type="evidence" value="ECO:0007669"/>
    <property type="project" value="UniProtKB-KW"/>
</dbReference>
<dbReference type="Gene3D" id="3.40.50.150">
    <property type="entry name" value="Vaccinia Virus protein VP39"/>
    <property type="match status" value="1"/>
</dbReference>
<dbReference type="GO" id="GO:0008170">
    <property type="term" value="F:N-methyltransferase activity"/>
    <property type="evidence" value="ECO:0007669"/>
    <property type="project" value="InterPro"/>
</dbReference>
<evidence type="ECO:0000256" key="2">
    <source>
        <dbReference type="ARBA" id="ARBA00022603"/>
    </source>
</evidence>
<dbReference type="GO" id="GO:0003677">
    <property type="term" value="F:DNA binding"/>
    <property type="evidence" value="ECO:0007669"/>
    <property type="project" value="InterPro"/>
</dbReference>